<dbReference type="Pfam" id="PF02812">
    <property type="entry name" value="ELFV_dehydrog_N"/>
    <property type="match status" value="1"/>
</dbReference>
<reference evidence="10 11" key="1">
    <citation type="submission" date="2011-02" db="EMBL/GenBank/DDBJ databases">
        <title>The Genome Sequence of Sphaeroforma arctica JP610.</title>
        <authorList>
            <consortium name="The Broad Institute Genome Sequencing Platform"/>
            <person name="Russ C."/>
            <person name="Cuomo C."/>
            <person name="Young S.K."/>
            <person name="Zeng Q."/>
            <person name="Gargeya S."/>
            <person name="Alvarado L."/>
            <person name="Berlin A."/>
            <person name="Chapman S.B."/>
            <person name="Chen Z."/>
            <person name="Freedman E."/>
            <person name="Gellesch M."/>
            <person name="Goldberg J."/>
            <person name="Griggs A."/>
            <person name="Gujja S."/>
            <person name="Heilman E."/>
            <person name="Heiman D."/>
            <person name="Howarth C."/>
            <person name="Mehta T."/>
            <person name="Neiman D."/>
            <person name="Pearson M."/>
            <person name="Roberts A."/>
            <person name="Saif S."/>
            <person name="Shea T."/>
            <person name="Shenoy N."/>
            <person name="Sisk P."/>
            <person name="Stolte C."/>
            <person name="Sykes S."/>
            <person name="White J."/>
            <person name="Yandava C."/>
            <person name="Burger G."/>
            <person name="Gray M.W."/>
            <person name="Holland P.W.H."/>
            <person name="King N."/>
            <person name="Lang F.B.F."/>
            <person name="Roger A.J."/>
            <person name="Ruiz-Trillo I."/>
            <person name="Haas B."/>
            <person name="Nusbaum C."/>
            <person name="Birren B."/>
        </authorList>
    </citation>
    <scope>NUCLEOTIDE SEQUENCE [LARGE SCALE GENOMIC DNA]</scope>
    <source>
        <strain evidence="10 11">JP610</strain>
    </source>
</reference>
<dbReference type="InterPro" id="IPR036291">
    <property type="entry name" value="NAD(P)-bd_dom_sf"/>
</dbReference>
<dbReference type="Pfam" id="PF00208">
    <property type="entry name" value="ELFV_dehydrog"/>
    <property type="match status" value="1"/>
</dbReference>
<evidence type="ECO:0000256" key="2">
    <source>
        <dbReference type="ARBA" id="ARBA00011643"/>
    </source>
</evidence>
<keyword evidence="6" id="KW-0520">NAD</keyword>
<feature type="binding site" evidence="6">
    <location>
        <position position="169"/>
    </location>
    <ligand>
        <name>substrate</name>
    </ligand>
</feature>
<evidence type="ECO:0000256" key="6">
    <source>
        <dbReference type="PIRSR" id="PIRSR000185-2"/>
    </source>
</evidence>
<feature type="binding site" evidence="6">
    <location>
        <position position="245"/>
    </location>
    <ligand>
        <name>NAD(+)</name>
        <dbReference type="ChEBI" id="CHEBI:57540"/>
    </ligand>
</feature>
<feature type="binding site" evidence="6">
    <location>
        <position position="213"/>
    </location>
    <ligand>
        <name>NAD(+)</name>
        <dbReference type="ChEBI" id="CHEBI:57540"/>
    </ligand>
</feature>
<dbReference type="GO" id="GO:0004354">
    <property type="term" value="F:glutamate dehydrogenase (NADP+) activity"/>
    <property type="evidence" value="ECO:0007669"/>
    <property type="project" value="TreeGrafter"/>
</dbReference>
<dbReference type="FunFam" id="3.40.50.720:FF:000030">
    <property type="entry name" value="Glutamate dehydrogenase"/>
    <property type="match status" value="1"/>
</dbReference>
<keyword evidence="6" id="KW-0547">Nucleotide-binding</keyword>
<feature type="active site" description="Proton donor" evidence="5">
    <location>
        <position position="130"/>
    </location>
</feature>
<dbReference type="Gene3D" id="1.10.285.10">
    <property type="entry name" value="Glutamate Dehydrogenase, chain A, domain 3"/>
    <property type="match status" value="2"/>
</dbReference>
<accession>A0A0L0FHV6</accession>
<proteinExistence type="inferred from homology"/>
<dbReference type="FunFam" id="3.40.50.10860:FF:000002">
    <property type="entry name" value="Glutamate dehydrogenase"/>
    <property type="match status" value="1"/>
</dbReference>
<keyword evidence="11" id="KW-1185">Reference proteome</keyword>
<evidence type="ECO:0000256" key="5">
    <source>
        <dbReference type="PIRSR" id="PIRSR000185-1"/>
    </source>
</evidence>
<evidence type="ECO:0000313" key="11">
    <source>
        <dbReference type="Proteomes" id="UP000054560"/>
    </source>
</evidence>
<feature type="domain" description="Glutamate/phenylalanine/leucine/valine/L-tryptophan dehydrogenase C-terminal" evidence="9">
    <location>
        <begin position="206"/>
        <end position="449"/>
    </location>
</feature>
<dbReference type="NCBIfam" id="NF006929">
    <property type="entry name" value="PRK09414.1"/>
    <property type="match status" value="1"/>
</dbReference>
<protein>
    <recommendedName>
        <fullName evidence="4">Glutamate dehydrogenase</fullName>
    </recommendedName>
</protein>
<evidence type="ECO:0000256" key="4">
    <source>
        <dbReference type="PIRNR" id="PIRNR000185"/>
    </source>
</evidence>
<dbReference type="PIRSF" id="PIRSF000185">
    <property type="entry name" value="Glu_DH"/>
    <property type="match status" value="1"/>
</dbReference>
<feature type="site" description="Important for catalysis" evidence="7">
    <location>
        <position position="170"/>
    </location>
</feature>
<dbReference type="OrthoDB" id="6718861at2759"/>
<evidence type="ECO:0000259" key="9">
    <source>
        <dbReference type="SMART" id="SM00839"/>
    </source>
</evidence>
<name>A0A0L0FHV6_9EUKA</name>
<dbReference type="STRING" id="667725.A0A0L0FHV6"/>
<comment type="subunit">
    <text evidence="2">Homohexamer.</text>
</comment>
<dbReference type="PANTHER" id="PTHR43571:SF1">
    <property type="entry name" value="NADP-SPECIFIC GLUTAMATE DEHYDROGENASE 1-RELATED"/>
    <property type="match status" value="1"/>
</dbReference>
<feature type="binding site" evidence="6">
    <location>
        <position position="94"/>
    </location>
    <ligand>
        <name>substrate</name>
    </ligand>
</feature>
<dbReference type="InterPro" id="IPR006095">
    <property type="entry name" value="Glu/Leu/Phe/Val/Trp_DH"/>
</dbReference>
<dbReference type="PROSITE" id="PS00074">
    <property type="entry name" value="GLFV_DEHYDROGENASE"/>
    <property type="match status" value="1"/>
</dbReference>
<dbReference type="GO" id="GO:0005829">
    <property type="term" value="C:cytosol"/>
    <property type="evidence" value="ECO:0007669"/>
    <property type="project" value="TreeGrafter"/>
</dbReference>
<dbReference type="PRINTS" id="PR00082">
    <property type="entry name" value="GLFDHDRGNASE"/>
</dbReference>
<dbReference type="GO" id="GO:0006537">
    <property type="term" value="P:glutamate biosynthetic process"/>
    <property type="evidence" value="ECO:0007669"/>
    <property type="project" value="TreeGrafter"/>
</dbReference>
<dbReference type="GeneID" id="25911634"/>
<gene>
    <name evidence="10" type="ORF">SARC_11130</name>
</gene>
<dbReference type="InterPro" id="IPR006096">
    <property type="entry name" value="Glu/Leu/Phe/Val/Trp_DH_C"/>
</dbReference>
<dbReference type="eggNOG" id="KOG2250">
    <property type="taxonomic scope" value="Eukaryota"/>
</dbReference>
<evidence type="ECO:0000256" key="3">
    <source>
        <dbReference type="ARBA" id="ARBA00023002"/>
    </source>
</evidence>
<dbReference type="InterPro" id="IPR014362">
    <property type="entry name" value="Glu_DH"/>
</dbReference>
<dbReference type="SMART" id="SM00839">
    <property type="entry name" value="ELFV_dehydrog"/>
    <property type="match status" value="1"/>
</dbReference>
<organism evidence="10 11">
    <name type="scientific">Sphaeroforma arctica JP610</name>
    <dbReference type="NCBI Taxonomy" id="667725"/>
    <lineage>
        <taxon>Eukaryota</taxon>
        <taxon>Ichthyosporea</taxon>
        <taxon>Ichthyophonida</taxon>
        <taxon>Sphaeroforma</taxon>
    </lineage>
</organism>
<dbReference type="GO" id="GO:0000166">
    <property type="term" value="F:nucleotide binding"/>
    <property type="evidence" value="ECO:0007669"/>
    <property type="project" value="UniProtKB-KW"/>
</dbReference>
<dbReference type="RefSeq" id="XP_014150269.1">
    <property type="nucleotide sequence ID" value="XM_014294794.1"/>
</dbReference>
<feature type="binding site" evidence="6">
    <location>
        <position position="115"/>
    </location>
    <ligand>
        <name>substrate</name>
    </ligand>
</feature>
<feature type="binding site" evidence="6">
    <location>
        <position position="384"/>
    </location>
    <ligand>
        <name>substrate</name>
    </ligand>
</feature>
<dbReference type="AlphaFoldDB" id="A0A0L0FHV6"/>
<evidence type="ECO:0000256" key="7">
    <source>
        <dbReference type="PIRSR" id="PIRSR000185-3"/>
    </source>
</evidence>
<dbReference type="InterPro" id="IPR033922">
    <property type="entry name" value="NAD_bind_Glu_DH"/>
</dbReference>
<evidence type="ECO:0000256" key="8">
    <source>
        <dbReference type="RuleBase" id="RU004417"/>
    </source>
</evidence>
<comment type="similarity">
    <text evidence="1 4 8">Belongs to the Glu/Leu/Phe/Val dehydrogenases family.</text>
</comment>
<dbReference type="PANTHER" id="PTHR43571">
    <property type="entry name" value="NADP-SPECIFIC GLUTAMATE DEHYDROGENASE 1-RELATED"/>
    <property type="match status" value="1"/>
</dbReference>
<dbReference type="Gene3D" id="3.40.50.10860">
    <property type="entry name" value="Leucine Dehydrogenase, chain A, domain 1"/>
    <property type="match status" value="1"/>
</dbReference>
<dbReference type="FunFam" id="1.10.285.10:FF:000001">
    <property type="entry name" value="Glutamate dehydrogenase"/>
    <property type="match status" value="1"/>
</dbReference>
<dbReference type="CDD" id="cd05313">
    <property type="entry name" value="NAD_bind_2_Glu_DH"/>
    <property type="match status" value="1"/>
</dbReference>
<dbReference type="Gene3D" id="3.40.50.720">
    <property type="entry name" value="NAD(P)-binding Rossmann-like Domain"/>
    <property type="match status" value="1"/>
</dbReference>
<dbReference type="Proteomes" id="UP000054560">
    <property type="component" value="Unassembled WGS sequence"/>
</dbReference>
<keyword evidence="3 4" id="KW-0560">Oxidoreductase</keyword>
<dbReference type="SUPFAM" id="SSF51735">
    <property type="entry name" value="NAD(P)-binding Rossmann-fold domains"/>
    <property type="match status" value="1"/>
</dbReference>
<evidence type="ECO:0000313" key="10">
    <source>
        <dbReference type="EMBL" id="KNC76367.1"/>
    </source>
</evidence>
<dbReference type="InterPro" id="IPR046346">
    <property type="entry name" value="Aminoacid_DH-like_N_sf"/>
</dbReference>
<dbReference type="SUPFAM" id="SSF53223">
    <property type="entry name" value="Aminoacid dehydrogenase-like, N-terminal domain"/>
    <property type="match status" value="1"/>
</dbReference>
<dbReference type="InterPro" id="IPR006097">
    <property type="entry name" value="Glu/Leu/Phe/Val/Trp_DH_dimer"/>
</dbReference>
<sequence>MLSSVDDQVSAFMQKVRAKDGHEKEFLQAVHEVVEAVIPFIAENDKYNNLMILERMVEPERVIMFRVPWMDDKGRIQVNRGFRVQFNSAIGPYKGGLRFHPTVNLSILKFLGFEQTFKNSLTTLPMGGAKGGADFDPKGKSDNEVMKFCQSFMTELQRHVGANTDVPAGDIGVGGREIGYLFGQYKRLSNEFVGVLTGKAMSWGGSLIRPEATGYGVVYFTKQMLEEKDGSQLKGKIVGISGSGNVAQYACEKAIELGAKIITMSDSQGYVVDPSGIDTDKLEYVMDLKNKRRGRISEYAEKYSEATYHEGQRPWGETMDIAFPCATQNEIDEEEAEALVANGCICVAEGANMPSTLEAIHVFQKAKILFAPGKASNAGGVATSGLEMSQNSQRYAWSREEVDDKLKDIMAAIHDECVAFGKDGDHVDYVKGANIAGFVKVADAMMDQGVV</sequence>
<evidence type="ECO:0000256" key="1">
    <source>
        <dbReference type="ARBA" id="ARBA00006382"/>
    </source>
</evidence>
<feature type="binding site" evidence="6">
    <location>
        <position position="118"/>
    </location>
    <ligand>
        <name>substrate</name>
    </ligand>
</feature>
<dbReference type="EMBL" id="KQ243137">
    <property type="protein sequence ID" value="KNC76367.1"/>
    <property type="molecule type" value="Genomic_DNA"/>
</dbReference>
<dbReference type="InterPro" id="IPR050724">
    <property type="entry name" value="Glu_Leu_Phe_Val_DH"/>
</dbReference>
<dbReference type="InterPro" id="IPR033524">
    <property type="entry name" value="Glu/Leu/Phe/Val_DH_AS"/>
</dbReference>